<reference evidence="8 9" key="1">
    <citation type="submission" date="2017-11" db="EMBL/GenBank/DDBJ databases">
        <title>Genomic Encyclopedia of Archaeal and Bacterial Type Strains, Phase II (KMG-II): From Individual Species to Whole Genera.</title>
        <authorList>
            <person name="Goeker M."/>
        </authorList>
    </citation>
    <scope>NUCLEOTIDE SEQUENCE [LARGE SCALE GENOMIC DNA]</scope>
    <source>
        <strain evidence="8 9">DSM 22413</strain>
    </source>
</reference>
<keyword evidence="2" id="KW-0805">Transcription regulation</keyword>
<dbReference type="PROSITE" id="PS51755">
    <property type="entry name" value="OMPR_PHOB"/>
    <property type="match status" value="1"/>
</dbReference>
<dbReference type="GO" id="GO:0005829">
    <property type="term" value="C:cytosol"/>
    <property type="evidence" value="ECO:0007669"/>
    <property type="project" value="TreeGrafter"/>
</dbReference>
<keyword evidence="4" id="KW-0804">Transcription</keyword>
<dbReference type="GO" id="GO:0000976">
    <property type="term" value="F:transcription cis-regulatory region binding"/>
    <property type="evidence" value="ECO:0007669"/>
    <property type="project" value="TreeGrafter"/>
</dbReference>
<feature type="compositionally biased region" description="Low complexity" evidence="6">
    <location>
        <begin position="1"/>
        <end position="17"/>
    </location>
</feature>
<evidence type="ECO:0000256" key="5">
    <source>
        <dbReference type="PROSITE-ProRule" id="PRU01091"/>
    </source>
</evidence>
<feature type="DNA-binding region" description="OmpR/PhoB-type" evidence="5">
    <location>
        <begin position="119"/>
        <end position="218"/>
    </location>
</feature>
<dbReference type="OrthoDB" id="8927943at2"/>
<organism evidence="8 9">
    <name type="scientific">Luteimicrobium subarcticum</name>
    <dbReference type="NCBI Taxonomy" id="620910"/>
    <lineage>
        <taxon>Bacteria</taxon>
        <taxon>Bacillati</taxon>
        <taxon>Actinomycetota</taxon>
        <taxon>Actinomycetes</taxon>
        <taxon>Micrococcales</taxon>
        <taxon>Luteimicrobium</taxon>
    </lineage>
</organism>
<evidence type="ECO:0000256" key="6">
    <source>
        <dbReference type="SAM" id="MobiDB-lite"/>
    </source>
</evidence>
<keyword evidence="3 5" id="KW-0238">DNA-binding</keyword>
<dbReference type="PANTHER" id="PTHR48111">
    <property type="entry name" value="REGULATOR OF RPOS"/>
    <property type="match status" value="1"/>
</dbReference>
<sequence length="226" mass="24806">MTIVSPSRPAHPRTATPRPAPVRDERREAGPRARGTSAGGRPGFVLYVGIDGTPDGEEIVELAETLSELARELLPDAETYTSVRLAEPRTTTIPRDAARTSTGDTTPGLHRDDVRTFHERLARVSGVPRLVIDAAAREVVVDDRRVHLTVKELDLLVHLARQGGRTVTREELLASVWQGAPVQEGTRTVDVHVRRLREKVDVGHVITTVRGVGYRFATTADVVLRD</sequence>
<evidence type="ECO:0000256" key="4">
    <source>
        <dbReference type="ARBA" id="ARBA00023163"/>
    </source>
</evidence>
<evidence type="ECO:0000259" key="7">
    <source>
        <dbReference type="PROSITE" id="PS51755"/>
    </source>
</evidence>
<evidence type="ECO:0000313" key="8">
    <source>
        <dbReference type="EMBL" id="PJI86582.1"/>
    </source>
</evidence>
<dbReference type="InterPro" id="IPR001867">
    <property type="entry name" value="OmpR/PhoB-type_DNA-bd"/>
</dbReference>
<dbReference type="Pfam" id="PF00486">
    <property type="entry name" value="Trans_reg_C"/>
    <property type="match status" value="1"/>
</dbReference>
<dbReference type="PANTHER" id="PTHR48111:SF4">
    <property type="entry name" value="DNA-BINDING DUAL TRANSCRIPTIONAL REGULATOR OMPR"/>
    <property type="match status" value="1"/>
</dbReference>
<dbReference type="SUPFAM" id="SSF46894">
    <property type="entry name" value="C-terminal effector domain of the bipartite response regulators"/>
    <property type="match status" value="1"/>
</dbReference>
<dbReference type="InterPro" id="IPR036388">
    <property type="entry name" value="WH-like_DNA-bd_sf"/>
</dbReference>
<feature type="region of interest" description="Disordered" evidence="6">
    <location>
        <begin position="1"/>
        <end position="43"/>
    </location>
</feature>
<feature type="compositionally biased region" description="Basic and acidic residues" evidence="6">
    <location>
        <begin position="21"/>
        <end position="31"/>
    </location>
</feature>
<dbReference type="GO" id="GO:0032993">
    <property type="term" value="C:protein-DNA complex"/>
    <property type="evidence" value="ECO:0007669"/>
    <property type="project" value="TreeGrafter"/>
</dbReference>
<dbReference type="Gene3D" id="1.10.10.10">
    <property type="entry name" value="Winged helix-like DNA-binding domain superfamily/Winged helix DNA-binding domain"/>
    <property type="match status" value="1"/>
</dbReference>
<gene>
    <name evidence="8" type="ORF">CLV34_2501</name>
</gene>
<dbReference type="AlphaFoldDB" id="A0A2M8W6R3"/>
<evidence type="ECO:0000256" key="2">
    <source>
        <dbReference type="ARBA" id="ARBA00023015"/>
    </source>
</evidence>
<accession>A0A2M8W6R3</accession>
<evidence type="ECO:0000256" key="1">
    <source>
        <dbReference type="ARBA" id="ARBA00022553"/>
    </source>
</evidence>
<keyword evidence="1" id="KW-0597">Phosphoprotein</keyword>
<protein>
    <submittedName>
        <fullName evidence="8">Transcriptional regulator</fullName>
    </submittedName>
</protein>
<dbReference type="EMBL" id="PGTZ01000010">
    <property type="protein sequence ID" value="PJI86582.1"/>
    <property type="molecule type" value="Genomic_DNA"/>
</dbReference>
<evidence type="ECO:0000256" key="3">
    <source>
        <dbReference type="ARBA" id="ARBA00023125"/>
    </source>
</evidence>
<comment type="caution">
    <text evidence="8">The sequence shown here is derived from an EMBL/GenBank/DDBJ whole genome shotgun (WGS) entry which is preliminary data.</text>
</comment>
<evidence type="ECO:0000313" key="9">
    <source>
        <dbReference type="Proteomes" id="UP000231586"/>
    </source>
</evidence>
<dbReference type="GO" id="GO:0006355">
    <property type="term" value="P:regulation of DNA-templated transcription"/>
    <property type="evidence" value="ECO:0007669"/>
    <property type="project" value="InterPro"/>
</dbReference>
<dbReference type="SMART" id="SM00862">
    <property type="entry name" value="Trans_reg_C"/>
    <property type="match status" value="1"/>
</dbReference>
<name>A0A2M8W6R3_9MICO</name>
<keyword evidence="9" id="KW-1185">Reference proteome</keyword>
<dbReference type="Proteomes" id="UP000231586">
    <property type="component" value="Unassembled WGS sequence"/>
</dbReference>
<dbReference type="GO" id="GO:0000156">
    <property type="term" value="F:phosphorelay response regulator activity"/>
    <property type="evidence" value="ECO:0007669"/>
    <property type="project" value="TreeGrafter"/>
</dbReference>
<dbReference type="RefSeq" id="WP_100350625.1">
    <property type="nucleotide sequence ID" value="NZ_PGTZ01000010.1"/>
</dbReference>
<dbReference type="InterPro" id="IPR016032">
    <property type="entry name" value="Sig_transdc_resp-reg_C-effctor"/>
</dbReference>
<proteinExistence type="predicted"/>
<dbReference type="CDD" id="cd00383">
    <property type="entry name" value="trans_reg_C"/>
    <property type="match status" value="1"/>
</dbReference>
<dbReference type="InterPro" id="IPR039420">
    <property type="entry name" value="WalR-like"/>
</dbReference>
<feature type="domain" description="OmpR/PhoB-type" evidence="7">
    <location>
        <begin position="119"/>
        <end position="218"/>
    </location>
</feature>